<name>A0A3L8SLE5_CHLGU</name>
<keyword evidence="2" id="KW-1185">Reference proteome</keyword>
<organism evidence="1 2">
    <name type="scientific">Chloebia gouldiae</name>
    <name type="common">Gouldian finch</name>
    <name type="synonym">Erythrura gouldiae</name>
    <dbReference type="NCBI Taxonomy" id="44316"/>
    <lineage>
        <taxon>Eukaryota</taxon>
        <taxon>Metazoa</taxon>
        <taxon>Chordata</taxon>
        <taxon>Craniata</taxon>
        <taxon>Vertebrata</taxon>
        <taxon>Euteleostomi</taxon>
        <taxon>Archelosauria</taxon>
        <taxon>Archosauria</taxon>
        <taxon>Dinosauria</taxon>
        <taxon>Saurischia</taxon>
        <taxon>Theropoda</taxon>
        <taxon>Coelurosauria</taxon>
        <taxon>Aves</taxon>
        <taxon>Neognathae</taxon>
        <taxon>Neoaves</taxon>
        <taxon>Telluraves</taxon>
        <taxon>Australaves</taxon>
        <taxon>Passeriformes</taxon>
        <taxon>Passeroidea</taxon>
        <taxon>Passeridae</taxon>
        <taxon>Chloebia</taxon>
    </lineage>
</organism>
<protein>
    <submittedName>
        <fullName evidence="1">Uncharacterized protein</fullName>
    </submittedName>
</protein>
<dbReference type="EMBL" id="QUSF01000014">
    <property type="protein sequence ID" value="RLW04046.1"/>
    <property type="molecule type" value="Genomic_DNA"/>
</dbReference>
<comment type="caution">
    <text evidence="1">The sequence shown here is derived from an EMBL/GenBank/DDBJ whole genome shotgun (WGS) entry which is preliminary data.</text>
</comment>
<evidence type="ECO:0000313" key="1">
    <source>
        <dbReference type="EMBL" id="RLW04046.1"/>
    </source>
</evidence>
<proteinExistence type="predicted"/>
<dbReference type="AlphaFoldDB" id="A0A3L8SLE5"/>
<evidence type="ECO:0000313" key="2">
    <source>
        <dbReference type="Proteomes" id="UP000276834"/>
    </source>
</evidence>
<dbReference type="STRING" id="44316.ENSEGOP00005016952"/>
<reference evidence="1 2" key="1">
    <citation type="journal article" date="2018" name="Proc. R. Soc. B">
        <title>A non-coding region near Follistatin controls head colour polymorphism in the Gouldian finch.</title>
        <authorList>
            <person name="Toomey M.B."/>
            <person name="Marques C.I."/>
            <person name="Andrade P."/>
            <person name="Araujo P.M."/>
            <person name="Sabatino S."/>
            <person name="Gazda M.A."/>
            <person name="Afonso S."/>
            <person name="Lopes R.J."/>
            <person name="Corbo J.C."/>
            <person name="Carneiro M."/>
        </authorList>
    </citation>
    <scope>NUCLEOTIDE SEQUENCE [LARGE SCALE GENOMIC DNA]</scope>
    <source>
        <strain evidence="1">Red01</strain>
        <tissue evidence="1">Muscle</tissue>
    </source>
</reference>
<sequence length="92" mass="10480">MVLTDENINHSKFVCCRTEAKVWSPLVSEEGKTHPYKMNLASEPQLPCFLNTCWKIRILEASITVKLNLAWLTHSEIQHAHVHVGSCDMFAT</sequence>
<accession>A0A3L8SLE5</accession>
<dbReference type="OrthoDB" id="1293114at2759"/>
<gene>
    <name evidence="1" type="ORF">DV515_00006047</name>
</gene>
<dbReference type="Proteomes" id="UP000276834">
    <property type="component" value="Unassembled WGS sequence"/>
</dbReference>